<evidence type="ECO:0000259" key="1">
    <source>
        <dbReference type="Pfam" id="PF21948"/>
    </source>
</evidence>
<dbReference type="InterPro" id="IPR050664">
    <property type="entry name" value="Octanoyltrans_LipM/LipL"/>
</dbReference>
<dbReference type="EMBL" id="NFJD01000004">
    <property type="protein sequence ID" value="OUO56308.1"/>
    <property type="molecule type" value="Genomic_DNA"/>
</dbReference>
<dbReference type="Proteomes" id="UP000196368">
    <property type="component" value="Unassembled WGS sequence"/>
</dbReference>
<dbReference type="InterPro" id="IPR004143">
    <property type="entry name" value="BPL_LPL_catalytic"/>
</dbReference>
<keyword evidence="3" id="KW-1185">Reference proteome</keyword>
<proteinExistence type="predicted"/>
<feature type="domain" description="BPL/LPL catalytic" evidence="1">
    <location>
        <begin position="11"/>
        <end position="176"/>
    </location>
</feature>
<dbReference type="InterPro" id="IPR045864">
    <property type="entry name" value="aa-tRNA-synth_II/BPL/LPL"/>
</dbReference>
<dbReference type="Gene3D" id="3.30.930.10">
    <property type="entry name" value="Bira Bifunctional Protein, Domain 2"/>
    <property type="match status" value="1"/>
</dbReference>
<dbReference type="RefSeq" id="WP_087289257.1">
    <property type="nucleotide sequence ID" value="NZ_NFJD01000004.1"/>
</dbReference>
<organism evidence="2 3">
    <name type="scientific">Candidatus Avelusimicrobium gallicola</name>
    <dbReference type="NCBI Taxonomy" id="2562704"/>
    <lineage>
        <taxon>Bacteria</taxon>
        <taxon>Pseudomonadati</taxon>
        <taxon>Elusimicrobiota</taxon>
        <taxon>Elusimicrobia</taxon>
        <taxon>Elusimicrobiales</taxon>
        <taxon>Elusimicrobiaceae</taxon>
        <taxon>Candidatus Avelusimicrobium</taxon>
    </lineage>
</organism>
<reference evidence="3" key="1">
    <citation type="submission" date="2017-04" db="EMBL/GenBank/DDBJ databases">
        <title>Function of individual gut microbiota members based on whole genome sequencing of pure cultures obtained from chicken caecum.</title>
        <authorList>
            <person name="Medvecky M."/>
            <person name="Cejkova D."/>
            <person name="Polansky O."/>
            <person name="Karasova D."/>
            <person name="Kubasova T."/>
            <person name="Cizek A."/>
            <person name="Rychlik I."/>
        </authorList>
    </citation>
    <scope>NUCLEOTIDE SEQUENCE [LARGE SCALE GENOMIC DNA]</scope>
    <source>
        <strain evidence="3">An273</strain>
    </source>
</reference>
<dbReference type="PANTHER" id="PTHR43679:SF2">
    <property type="entry name" value="OCTANOYL-[GCVH]:PROTEIN N-OCTANOYLTRANSFERASE"/>
    <property type="match status" value="1"/>
</dbReference>
<dbReference type="SUPFAM" id="SSF55681">
    <property type="entry name" value="Class II aaRS and biotin synthetases"/>
    <property type="match status" value="1"/>
</dbReference>
<name>A0A1Y4DHA2_9BACT</name>
<dbReference type="AlphaFoldDB" id="A0A1Y4DHA2"/>
<comment type="caution">
    <text evidence="2">The sequence shown here is derived from an EMBL/GenBank/DDBJ whole genome shotgun (WGS) entry which is preliminary data.</text>
</comment>
<dbReference type="Pfam" id="PF21948">
    <property type="entry name" value="LplA-B_cat"/>
    <property type="match status" value="1"/>
</dbReference>
<protein>
    <recommendedName>
        <fullName evidence="1">BPL/LPL catalytic domain-containing protein</fullName>
    </recommendedName>
</protein>
<evidence type="ECO:0000313" key="2">
    <source>
        <dbReference type="EMBL" id="OUO56308.1"/>
    </source>
</evidence>
<evidence type="ECO:0000313" key="3">
    <source>
        <dbReference type="Proteomes" id="UP000196368"/>
    </source>
</evidence>
<dbReference type="OrthoDB" id="9787898at2"/>
<gene>
    <name evidence="2" type="ORF">B5F75_06750</name>
</gene>
<sequence length="232" mass="25862">MDILLASPQLDVFEQMALDETLVRVHPQAVTLRFYRWTPGPAVTFGYAQFISEVRRTLAQRRFSGPAARRPTGGGIVFHEDDLTFSLVFEAPGRPADIYKNFHAHIHAQLNRLGEKGEIFDKTLPASAYAPSVNHTASACFSNPVENDLLAANGHKILGGALRRFGTTVLYQGSLQLPQARENPAYKNAIIAAVRAYLAADLHPHRATEEWVLQAKELARAQYHTQAWTEKF</sequence>
<accession>A0A1Y4DHA2</accession>
<dbReference type="PANTHER" id="PTHR43679">
    <property type="entry name" value="OCTANOYLTRANSFERASE LIPM-RELATED"/>
    <property type="match status" value="1"/>
</dbReference>